<organism evidence="1 2">
    <name type="scientific">Marasmiellus scandens</name>
    <dbReference type="NCBI Taxonomy" id="2682957"/>
    <lineage>
        <taxon>Eukaryota</taxon>
        <taxon>Fungi</taxon>
        <taxon>Dikarya</taxon>
        <taxon>Basidiomycota</taxon>
        <taxon>Agaricomycotina</taxon>
        <taxon>Agaricomycetes</taxon>
        <taxon>Agaricomycetidae</taxon>
        <taxon>Agaricales</taxon>
        <taxon>Marasmiineae</taxon>
        <taxon>Omphalotaceae</taxon>
        <taxon>Marasmiellus</taxon>
    </lineage>
</organism>
<proteinExistence type="predicted"/>
<dbReference type="EMBL" id="JBANRG010000033">
    <property type="protein sequence ID" value="KAK7450558.1"/>
    <property type="molecule type" value="Genomic_DNA"/>
</dbReference>
<name>A0ABR1J4Q5_9AGAR</name>
<reference evidence="1 2" key="1">
    <citation type="submission" date="2024-01" db="EMBL/GenBank/DDBJ databases">
        <title>A draft genome for the cacao thread blight pathogen Marasmiellus scandens.</title>
        <authorList>
            <person name="Baruah I.K."/>
            <person name="Leung J."/>
            <person name="Bukari Y."/>
            <person name="Amoako-Attah I."/>
            <person name="Meinhardt L.W."/>
            <person name="Bailey B.A."/>
            <person name="Cohen S.P."/>
        </authorList>
    </citation>
    <scope>NUCLEOTIDE SEQUENCE [LARGE SCALE GENOMIC DNA]</scope>
    <source>
        <strain evidence="1 2">GH-19</strain>
    </source>
</reference>
<evidence type="ECO:0000313" key="2">
    <source>
        <dbReference type="Proteomes" id="UP001498398"/>
    </source>
</evidence>
<protein>
    <submittedName>
        <fullName evidence="1">Uncharacterized protein</fullName>
    </submittedName>
</protein>
<comment type="caution">
    <text evidence="1">The sequence shown here is derived from an EMBL/GenBank/DDBJ whole genome shotgun (WGS) entry which is preliminary data.</text>
</comment>
<accession>A0ABR1J4Q5</accession>
<sequence>MPPQDVTPDALRDNPACARRLGFLARKDPSAFSSLLSVISHVTRTVPEHPSGNTTSKDPNLTWIIAALEALEYVIKYGSWGPPPSQEIIDCQVRSLQGHIPGVWVWIWHIFDQYVITRTPFASANDDNNCHPQYSTLCFSLLGNFMKHDPWANSLILSPHFSENLARIFLYAIGLDPTVPTNNAYLASLERSALFMMKHPSWVNESSIIAQVLLEDMVKTANRILGPFIRSLEPCGVIHLKCMKRHCMFFMFCSVSGQYVHVELLRHGCVRWLSMVLQKLCAQLLNTRVMTVKDAEQIAKILKHVFFEIGISADLFGYKPLEVALRHHLLVSICQFLDFVTRQPPGSLPREFYSAQKDAAKCLECLATHTTNIKIVYEISRELKLVQESETLTSLISDSSMLKLLDIFEYRNDLVENEVTHSYASHMTECDNEQVSFWMI</sequence>
<keyword evidence="2" id="KW-1185">Reference proteome</keyword>
<gene>
    <name evidence="1" type="ORF">VKT23_012867</name>
</gene>
<evidence type="ECO:0000313" key="1">
    <source>
        <dbReference type="EMBL" id="KAK7450558.1"/>
    </source>
</evidence>
<dbReference type="Proteomes" id="UP001498398">
    <property type="component" value="Unassembled WGS sequence"/>
</dbReference>